<keyword evidence="3" id="KW-0408">Iron</keyword>
<dbReference type="InterPro" id="IPR023996">
    <property type="entry name" value="TonB-dep_OMP_SusC/RagA"/>
</dbReference>
<keyword evidence="6" id="KW-1134">Transmembrane beta strand</keyword>
<dbReference type="SMART" id="SM00965">
    <property type="entry name" value="STN"/>
    <property type="match status" value="1"/>
</dbReference>
<dbReference type="Proteomes" id="UP001165302">
    <property type="component" value="Unassembled WGS sequence"/>
</dbReference>
<comment type="subcellular location">
    <subcellularLocation>
        <location evidence="6">Cell outer membrane</location>
        <topology evidence="6">Multi-pass membrane protein</topology>
    </subcellularLocation>
</comment>
<dbReference type="SUPFAM" id="SSF49464">
    <property type="entry name" value="Carboxypeptidase regulatory domain-like"/>
    <property type="match status" value="1"/>
</dbReference>
<dbReference type="PROSITE" id="PS52016">
    <property type="entry name" value="TONB_DEPENDENT_REC_3"/>
    <property type="match status" value="1"/>
</dbReference>
<organism evidence="10 11">
    <name type="scientific">Sphingobacterium bovistauri</name>
    <dbReference type="NCBI Taxonomy" id="2781959"/>
    <lineage>
        <taxon>Bacteria</taxon>
        <taxon>Pseudomonadati</taxon>
        <taxon>Bacteroidota</taxon>
        <taxon>Sphingobacteriia</taxon>
        <taxon>Sphingobacteriales</taxon>
        <taxon>Sphingobacteriaceae</taxon>
        <taxon>Sphingobacterium</taxon>
    </lineage>
</organism>
<feature type="transmembrane region" description="Helical" evidence="8">
    <location>
        <begin position="12"/>
        <end position="32"/>
    </location>
</feature>
<dbReference type="Gene3D" id="3.55.50.30">
    <property type="match status" value="1"/>
</dbReference>
<feature type="domain" description="Secretin/TonB short N-terminal" evidence="9">
    <location>
        <begin position="63"/>
        <end position="115"/>
    </location>
</feature>
<dbReference type="Gene3D" id="2.170.130.10">
    <property type="entry name" value="TonB-dependent receptor, plug domain"/>
    <property type="match status" value="1"/>
</dbReference>
<dbReference type="SUPFAM" id="SSF56935">
    <property type="entry name" value="Porins"/>
    <property type="match status" value="1"/>
</dbReference>
<dbReference type="Pfam" id="PF00593">
    <property type="entry name" value="TonB_dep_Rec_b-barrel"/>
    <property type="match status" value="1"/>
</dbReference>
<keyword evidence="4 6" id="KW-0472">Membrane</keyword>
<evidence type="ECO:0000256" key="2">
    <source>
        <dbReference type="ARBA" id="ARBA00022496"/>
    </source>
</evidence>
<evidence type="ECO:0000256" key="6">
    <source>
        <dbReference type="PROSITE-ProRule" id="PRU01360"/>
    </source>
</evidence>
<evidence type="ECO:0000256" key="3">
    <source>
        <dbReference type="ARBA" id="ARBA00023004"/>
    </source>
</evidence>
<evidence type="ECO:0000256" key="7">
    <source>
        <dbReference type="RuleBase" id="RU003357"/>
    </source>
</evidence>
<keyword evidence="6 8" id="KW-0812">Transmembrane</keyword>
<dbReference type="InterPro" id="IPR000531">
    <property type="entry name" value="Beta-barrel_TonB"/>
</dbReference>
<comment type="similarity">
    <text evidence="6 7">Belongs to the TonB-dependent receptor family.</text>
</comment>
<evidence type="ECO:0000256" key="4">
    <source>
        <dbReference type="ARBA" id="ARBA00023136"/>
    </source>
</evidence>
<reference evidence="10" key="1">
    <citation type="submission" date="2020-10" db="EMBL/GenBank/DDBJ databases">
        <authorList>
            <person name="Lu T."/>
            <person name="Wang Q."/>
            <person name="Han X."/>
        </authorList>
    </citation>
    <scope>NUCLEOTIDE SEQUENCE</scope>
    <source>
        <strain evidence="10">WQ 366</strain>
    </source>
</reference>
<sequence>MINYLPPKHNYALKFIICMKLMIFLTCVSMHVTANVYSQKVSLQLKNAALTNVLKEIENQSGVRFVYSPEFLNNKKSVNINVREKSVASVLSTILRGSNLEYSESGNKLIIISPKQEIVVTGTVKNENGEPLSGATVRVKGTTVASTTDINGSFSIRLSSGGGAVVISYLGYADYQIDVNSSQNLNIKLTPNEATGIDEIIVVGYGTQSKSKVSDAVVSVKMDEIMRDRPVSSAGAALEGALPGLNISIGSGEPGTKPNFNIRGWASINGGNPLYVVDNIPMEDISLLNPADFESVTVLKDASASVLYGARAAFGVVLITTKKGSLNQPTSFEYAYGYSPTSISKLPKKHSVRDWVNLMQSFGQQDWWANNQSMDVYERLLDAYDADPSAFPANGIVREGGNLYSLKNHDQFASFFEGGAEQYHNFTASGGSDKLFFRSSLRYVDEDGTVVGPNDSYKRWSSDNSFTSQLTSTLNFQANIKYNNFNRTEPGSGYYGPFYSMVTQPGFTPTGYDDVQTQNGIRNLPYNTQNNLAELQNPKMLYGDQLRLGTKLVFKPVNNLTINGEYAFEKTTDNESRANNNPLIETIHAEYFINQPMDPNAQSYTSYYKNIGVRSHQILNLYAKYVFTQLENHNMDIMLGTNQEYINYEFNGASRPGVLSMSAPSLGSSSGVVNATDGFYRNAISGYFGQFHYDYKGKYILQLGARYDGSSRFPSESRFGFFPTASIAWNMMNESFMSPLADVFSTIKPRLSYGSIGNQVTKDNYYPAIAQMNSGNASWLNSTNNTPFVQISSPGLVSSTITWEDVTTLGYGLDVLALRNRLNFSFDYFTRSTTGMVAPARPLPAILGTPAPQTNAADLETKGFEISLGWTDRAGEFKYAISANLSDDRGVITKYDNPQKSIGSYYTGQNLGEIWGYESKGLYSIDHFSGLNADLMGGQLTDAAKAAGWVQFRGKGNPNPGDMAYVDQNGDGIIDWGNYTVDNAGDLKVIGNTSHRYRFGLNGNVSYKNFDFSFMLNGVGKRQFWADNAFTLPWKDRYFDILPSASDFWTKDNTDARIFRIYRNAGETQWASRETQSRYLLNGAYLRIKNLAFGYTIPNTMTDRTFLKKVRVFISGENLFTFDHLPDGMDPGTDLKNDWAGGTYPYIKKFNFGVNVNF</sequence>
<evidence type="ECO:0000256" key="8">
    <source>
        <dbReference type="SAM" id="Phobius"/>
    </source>
</evidence>
<evidence type="ECO:0000256" key="5">
    <source>
        <dbReference type="ARBA" id="ARBA00023237"/>
    </source>
</evidence>
<dbReference type="InterPro" id="IPR037066">
    <property type="entry name" value="Plug_dom_sf"/>
</dbReference>
<accession>A0ABS7Z3D3</accession>
<dbReference type="Gene3D" id="2.60.40.1120">
    <property type="entry name" value="Carboxypeptidase-like, regulatory domain"/>
    <property type="match status" value="1"/>
</dbReference>
<dbReference type="InterPro" id="IPR039426">
    <property type="entry name" value="TonB-dep_rcpt-like"/>
</dbReference>
<dbReference type="NCBIfam" id="TIGR04057">
    <property type="entry name" value="SusC_RagA_signa"/>
    <property type="match status" value="1"/>
</dbReference>
<keyword evidence="1 6" id="KW-0813">Transport</keyword>
<dbReference type="InterPro" id="IPR008969">
    <property type="entry name" value="CarboxyPept-like_regulatory"/>
</dbReference>
<dbReference type="NCBIfam" id="TIGR04056">
    <property type="entry name" value="OMP_RagA_SusC"/>
    <property type="match status" value="1"/>
</dbReference>
<dbReference type="Pfam" id="PF07715">
    <property type="entry name" value="Plug"/>
    <property type="match status" value="1"/>
</dbReference>
<evidence type="ECO:0000256" key="1">
    <source>
        <dbReference type="ARBA" id="ARBA00022448"/>
    </source>
</evidence>
<protein>
    <submittedName>
        <fullName evidence="10">SusC/RagA family TonB-linked outer membrane protein</fullName>
    </submittedName>
</protein>
<keyword evidence="8" id="KW-1133">Transmembrane helix</keyword>
<dbReference type="Pfam" id="PF13715">
    <property type="entry name" value="CarbopepD_reg_2"/>
    <property type="match status" value="1"/>
</dbReference>
<dbReference type="InterPro" id="IPR011662">
    <property type="entry name" value="Secretin/TonB_short_N"/>
</dbReference>
<keyword evidence="5 6" id="KW-0998">Cell outer membrane</keyword>
<evidence type="ECO:0000259" key="9">
    <source>
        <dbReference type="SMART" id="SM00965"/>
    </source>
</evidence>
<keyword evidence="2" id="KW-0410">Iron transport</keyword>
<gene>
    <name evidence="10" type="ORF">IPZ78_05745</name>
</gene>
<dbReference type="RefSeq" id="WP_225552044.1">
    <property type="nucleotide sequence ID" value="NZ_JADEYP010000007.1"/>
</dbReference>
<evidence type="ECO:0000313" key="10">
    <source>
        <dbReference type="EMBL" id="MCA5004657.1"/>
    </source>
</evidence>
<dbReference type="InterPro" id="IPR023997">
    <property type="entry name" value="TonB-dep_OMP_SusC/RagA_CS"/>
</dbReference>
<evidence type="ECO:0000313" key="11">
    <source>
        <dbReference type="Proteomes" id="UP001165302"/>
    </source>
</evidence>
<keyword evidence="11" id="KW-1185">Reference proteome</keyword>
<dbReference type="Pfam" id="PF07660">
    <property type="entry name" value="STN"/>
    <property type="match status" value="1"/>
</dbReference>
<dbReference type="EMBL" id="JADEYP010000007">
    <property type="protein sequence ID" value="MCA5004657.1"/>
    <property type="molecule type" value="Genomic_DNA"/>
</dbReference>
<keyword evidence="7" id="KW-0798">TonB box</keyword>
<comment type="caution">
    <text evidence="10">The sequence shown here is derived from an EMBL/GenBank/DDBJ whole genome shotgun (WGS) entry which is preliminary data.</text>
</comment>
<dbReference type="InterPro" id="IPR012910">
    <property type="entry name" value="Plug_dom"/>
</dbReference>
<keyword evidence="2" id="KW-0406">Ion transport</keyword>
<proteinExistence type="inferred from homology"/>
<name>A0ABS7Z3D3_9SPHI</name>